<proteinExistence type="inferred from homology"/>
<dbReference type="GO" id="GO:0016491">
    <property type="term" value="F:oxidoreductase activity"/>
    <property type="evidence" value="ECO:0007669"/>
    <property type="project" value="InterPro"/>
</dbReference>
<feature type="domain" description="FAD/NAD(P)-binding" evidence="5">
    <location>
        <begin position="11"/>
        <end position="283"/>
    </location>
</feature>
<dbReference type="Pfam" id="PF07992">
    <property type="entry name" value="Pyr_redox_2"/>
    <property type="match status" value="1"/>
</dbReference>
<dbReference type="PANTHER" id="PTHR43429">
    <property type="entry name" value="PYRIDINE NUCLEOTIDE-DISULFIDE OXIDOREDUCTASE DOMAIN-CONTAINING"/>
    <property type="match status" value="1"/>
</dbReference>
<dbReference type="InterPro" id="IPR023753">
    <property type="entry name" value="FAD/NAD-binding_dom"/>
</dbReference>
<evidence type="ECO:0000313" key="7">
    <source>
        <dbReference type="EMBL" id="QEL09904.1"/>
    </source>
</evidence>
<dbReference type="PANTHER" id="PTHR43429:SF3">
    <property type="entry name" value="NITRITE REDUCTASE [NAD(P)H]"/>
    <property type="match status" value="1"/>
</dbReference>
<sequence>MTFDTAPPNEHLVIIGNGMAGHRLVTALLARNDRPKHITILGEENTGAYNRILLSPWLAGEIDRDALALPALDAEGVQHRPGERVIRIDRATRSLTFATGERLAYDRLVIATGSTPLLPDVPGITLDNVGGFRTQKDAQWLMQCPPDSSAVVIGGGLLGLEAAEGLRKRGVRVTVLQRSDRVMNRQLDTTAAGWLEQTLARRGITVETGAQVARLDGDHDGRVRSLTLTDGRTLAADCVVVAAGIVPNAALGFAAGLAGDHAIAVDDTLSTSDPAIMALGECCEFQGATFGLVEPIRAQVEVLTHRLCGTQAHYHLSPTATRLKVSNIDLYSFGPLDPEPGDEILRYVDAEHGDYRRLILRHNILVGAVLYGDTRDGPWYFQQSLEQRDLTRCRDILLFGATDATQQLEEAA</sequence>
<keyword evidence="3" id="KW-0285">Flavoprotein</keyword>
<dbReference type="EMBL" id="CP043420">
    <property type="protein sequence ID" value="QEL09904.1"/>
    <property type="molecule type" value="Genomic_DNA"/>
</dbReference>
<dbReference type="AlphaFoldDB" id="A0A5C0ZVM7"/>
<comment type="cofactor">
    <cofactor evidence="1">
        <name>FAD</name>
        <dbReference type="ChEBI" id="CHEBI:57692"/>
    </cofactor>
</comment>
<dbReference type="Gene3D" id="3.30.390.30">
    <property type="match status" value="1"/>
</dbReference>
<dbReference type="Proteomes" id="UP000322553">
    <property type="component" value="Chromosome"/>
</dbReference>
<keyword evidence="8" id="KW-1185">Reference proteome</keyword>
<dbReference type="PRINTS" id="PR00368">
    <property type="entry name" value="FADPNR"/>
</dbReference>
<evidence type="ECO:0000256" key="1">
    <source>
        <dbReference type="ARBA" id="ARBA00001974"/>
    </source>
</evidence>
<dbReference type="RefSeq" id="WP_149054306.1">
    <property type="nucleotide sequence ID" value="NZ_CP043420.1"/>
</dbReference>
<comment type="similarity">
    <text evidence="2">Belongs to the FAD-dependent oxidoreductase family.</text>
</comment>
<evidence type="ECO:0000259" key="5">
    <source>
        <dbReference type="Pfam" id="PF07992"/>
    </source>
</evidence>
<protein>
    <submittedName>
        <fullName evidence="7">NAD(P)/FAD-dependent oxidoreductase</fullName>
    </submittedName>
</protein>
<evidence type="ECO:0000256" key="4">
    <source>
        <dbReference type="ARBA" id="ARBA00022827"/>
    </source>
</evidence>
<dbReference type="Pfam" id="PF18267">
    <property type="entry name" value="Rubredoxin_C"/>
    <property type="match status" value="1"/>
</dbReference>
<accession>A0A5C0ZVM7</accession>
<dbReference type="SUPFAM" id="SSF51905">
    <property type="entry name" value="FAD/NAD(P)-binding domain"/>
    <property type="match status" value="2"/>
</dbReference>
<organism evidence="7 8">
    <name type="scientific">Kushneria phosphatilytica</name>
    <dbReference type="NCBI Taxonomy" id="657387"/>
    <lineage>
        <taxon>Bacteria</taxon>
        <taxon>Pseudomonadati</taxon>
        <taxon>Pseudomonadota</taxon>
        <taxon>Gammaproteobacteria</taxon>
        <taxon>Oceanospirillales</taxon>
        <taxon>Halomonadaceae</taxon>
        <taxon>Kushneria</taxon>
    </lineage>
</organism>
<gene>
    <name evidence="7" type="ORF">FY550_01305</name>
</gene>
<dbReference type="InterPro" id="IPR050260">
    <property type="entry name" value="FAD-bd_OxRdtase"/>
</dbReference>
<evidence type="ECO:0000256" key="2">
    <source>
        <dbReference type="ARBA" id="ARBA00006442"/>
    </source>
</evidence>
<dbReference type="Gene3D" id="3.50.50.60">
    <property type="entry name" value="FAD/NAD(P)-binding domain"/>
    <property type="match status" value="2"/>
</dbReference>
<dbReference type="KEGG" id="kuy:FY550_01305"/>
<name>A0A5C0ZVM7_9GAMM</name>
<reference evidence="7 8" key="1">
    <citation type="submission" date="2019-08" db="EMBL/GenBank/DDBJ databases">
        <title>Complete genome sequence of Kushneria sp. YCWA18, a halophilic phosphate-solubilizing bacterium isolated from Daqiao saltern in China.</title>
        <authorList>
            <person name="Du G.-X."/>
            <person name="Qu L.-Y."/>
        </authorList>
    </citation>
    <scope>NUCLEOTIDE SEQUENCE [LARGE SCALE GENOMIC DNA]</scope>
    <source>
        <strain evidence="7 8">YCWA18</strain>
    </source>
</reference>
<dbReference type="InterPro" id="IPR016156">
    <property type="entry name" value="FAD/NAD-linked_Rdtase_dimer_sf"/>
</dbReference>
<feature type="domain" description="NADH-rubredoxin oxidoreductase C-terminal" evidence="6">
    <location>
        <begin position="320"/>
        <end position="380"/>
    </location>
</feature>
<keyword evidence="4" id="KW-0274">FAD</keyword>
<evidence type="ECO:0000259" key="6">
    <source>
        <dbReference type="Pfam" id="PF18267"/>
    </source>
</evidence>
<dbReference type="InterPro" id="IPR041575">
    <property type="entry name" value="Rubredoxin_C"/>
</dbReference>
<evidence type="ECO:0000256" key="3">
    <source>
        <dbReference type="ARBA" id="ARBA00022630"/>
    </source>
</evidence>
<dbReference type="InterPro" id="IPR036188">
    <property type="entry name" value="FAD/NAD-bd_sf"/>
</dbReference>
<evidence type="ECO:0000313" key="8">
    <source>
        <dbReference type="Proteomes" id="UP000322553"/>
    </source>
</evidence>